<comment type="subcellular location">
    <subcellularLocation>
        <location evidence="1">Membrane</location>
        <topology evidence="1">Multi-pass membrane protein</topology>
    </subcellularLocation>
</comment>
<keyword evidence="4 8" id="KW-1133">Transmembrane helix</keyword>
<evidence type="ECO:0000256" key="5">
    <source>
        <dbReference type="ARBA" id="ARBA00023136"/>
    </source>
</evidence>
<feature type="transmembrane region" description="Helical" evidence="8">
    <location>
        <begin position="687"/>
        <end position="714"/>
    </location>
</feature>
<protein>
    <recommendedName>
        <fullName evidence="9">Major facilitator superfamily (MFS) profile domain-containing protein</fullName>
    </recommendedName>
</protein>
<feature type="transmembrane region" description="Helical" evidence="8">
    <location>
        <begin position="379"/>
        <end position="398"/>
    </location>
</feature>
<feature type="domain" description="Major facilitator superfamily (MFS) profile" evidence="9">
    <location>
        <begin position="438"/>
        <end position="829"/>
    </location>
</feature>
<dbReference type="Proteomes" id="UP000190744">
    <property type="component" value="Unassembled WGS sequence"/>
</dbReference>
<feature type="transmembrane region" description="Helical" evidence="8">
    <location>
        <begin position="189"/>
        <end position="208"/>
    </location>
</feature>
<feature type="transmembrane region" description="Helical" evidence="8">
    <location>
        <begin position="590"/>
        <end position="609"/>
    </location>
</feature>
<accession>A0A1S9REY5</accession>
<dbReference type="InterPro" id="IPR036259">
    <property type="entry name" value="MFS_trans_sf"/>
</dbReference>
<feature type="region of interest" description="Disordered" evidence="7">
    <location>
        <begin position="1"/>
        <end position="20"/>
    </location>
</feature>
<proteinExistence type="inferred from homology"/>
<feature type="transmembrane region" description="Helical" evidence="8">
    <location>
        <begin position="354"/>
        <end position="373"/>
    </location>
</feature>
<dbReference type="GO" id="GO:0022857">
    <property type="term" value="F:transmembrane transporter activity"/>
    <property type="evidence" value="ECO:0007669"/>
    <property type="project" value="InterPro"/>
</dbReference>
<dbReference type="SUPFAM" id="SSF103473">
    <property type="entry name" value="MFS general substrate transporter"/>
    <property type="match status" value="2"/>
</dbReference>
<evidence type="ECO:0000313" key="10">
    <source>
        <dbReference type="EMBL" id="OOQ83946.1"/>
    </source>
</evidence>
<reference evidence="11" key="1">
    <citation type="submission" date="2015-09" db="EMBL/GenBank/DDBJ databases">
        <authorList>
            <person name="Fill T.P."/>
            <person name="Baretta J.F."/>
            <person name="de Almeida L.G."/>
            <person name="Rocha M."/>
            <person name="de Souza D.H."/>
            <person name="Malavazi I."/>
            <person name="Cerdeira L.T."/>
            <person name="Hong H."/>
            <person name="Samborskyy M."/>
            <person name="de Vasconcelos A.T."/>
            <person name="Leadlay P."/>
            <person name="Rodrigues-Filho E."/>
        </authorList>
    </citation>
    <scope>NUCLEOTIDE SEQUENCE [LARGE SCALE GENOMIC DNA]</scope>
    <source>
        <strain evidence="11">LaBioMMi 136</strain>
    </source>
</reference>
<dbReference type="FunFam" id="1.20.1250.20:FF:000064">
    <property type="entry name" value="MFS allantoate transporter"/>
    <property type="match status" value="1"/>
</dbReference>
<evidence type="ECO:0000256" key="7">
    <source>
        <dbReference type="SAM" id="MobiDB-lite"/>
    </source>
</evidence>
<feature type="transmembrane region" description="Helical" evidence="8">
    <location>
        <begin position="734"/>
        <end position="753"/>
    </location>
</feature>
<evidence type="ECO:0000256" key="4">
    <source>
        <dbReference type="ARBA" id="ARBA00022989"/>
    </source>
</evidence>
<feature type="transmembrane region" description="Helical" evidence="8">
    <location>
        <begin position="60"/>
        <end position="86"/>
    </location>
</feature>
<dbReference type="Gene3D" id="1.20.1250.20">
    <property type="entry name" value="MFS general substrate transporter like domains"/>
    <property type="match status" value="3"/>
</dbReference>
<feature type="transmembrane region" description="Helical" evidence="8">
    <location>
        <begin position="220"/>
        <end position="239"/>
    </location>
</feature>
<name>A0A1S9REY5_PENBI</name>
<feature type="transmembrane region" description="Helical" evidence="8">
    <location>
        <begin position="132"/>
        <end position="151"/>
    </location>
</feature>
<feature type="transmembrane region" description="Helical" evidence="8">
    <location>
        <begin position="531"/>
        <end position="551"/>
    </location>
</feature>
<feature type="transmembrane region" description="Helical" evidence="8">
    <location>
        <begin position="773"/>
        <end position="794"/>
    </location>
</feature>
<feature type="transmembrane region" description="Helical" evidence="8">
    <location>
        <begin position="806"/>
        <end position="826"/>
    </location>
</feature>
<comment type="caution">
    <text evidence="10">The sequence shown here is derived from an EMBL/GenBank/DDBJ whole genome shotgun (WGS) entry which is preliminary data.</text>
</comment>
<dbReference type="PANTHER" id="PTHR43791">
    <property type="entry name" value="PERMEASE-RELATED"/>
    <property type="match status" value="1"/>
</dbReference>
<dbReference type="PANTHER" id="PTHR43791:SF70">
    <property type="entry name" value="MAJOR FACILITATOR SUPERFAMILY (MFS) PROFILE DOMAIN-CONTAINING PROTEIN"/>
    <property type="match status" value="1"/>
</dbReference>
<feature type="transmembrane region" description="Helical" evidence="8">
    <location>
        <begin position="405"/>
        <end position="425"/>
    </location>
</feature>
<comment type="similarity">
    <text evidence="6">Belongs to the major facilitator superfamily. Allantoate permease family.</text>
</comment>
<evidence type="ECO:0000256" key="6">
    <source>
        <dbReference type="ARBA" id="ARBA00037968"/>
    </source>
</evidence>
<feature type="transmembrane region" description="Helical" evidence="8">
    <location>
        <begin position="288"/>
        <end position="313"/>
    </location>
</feature>
<sequence>MTQATSCNNQHGSSPADWRKSDMKQLQAVDVGATILNGTVDNLQVQSDEDRGVLRKIDTFLLPILAFTYMIQFLDKSCISYAALWGMKTDAHLVNDQYSWLTTIFYLGYMVGEFPINLLFQKFDIARTCGIFIILWGCVLLSMTAGHNFAGLATARLFLGILEAGVSPCFVLLTAMFYRRSEQPLRTAIWFSMNGVANIIGGLIAYGIGHLHSALPAWKFPFIIFGSLTVVWGFVFLLVTPSNPTKAKWLSEREREIATLRVLQNETGIDNKTFKMEQVKEALLDVRFWLINLLCLANTIPNGAVSAFAPLIVNGFGFSKFNSTLLGMPSGASQVLALWISGYLASSFKGIRHFLMIGGLLVALLGGVLIFTLPDSNRVGRLLTTFVISLTLLQSNVAGRTKKTIFTSAFFVSYCVGNLIGPQLFFEREAPRYPSGFASMIACFAAQIAIVSVMYVINARENRRRDLLTANVSEDNQAAAVSAGLSDITDVMFLVSLNHDQYSIFEWPLTSKKKQGPIVWAPLSEEYGRRLIVIATFPLFATFTMACALAPSWSPFLGFRLLTGIFGSSIVALGPGILADIYRDPKARGWSIAVFMGVTGFGPMLGPILSGFISPAKGWRWSFWIALILAGATFIFVLQFPETYEPILVKKYASETLTWSPSKDSQNSKQNNRPWRSILGEVLLRPLYLLFTEPVVAACSVYLALCYSIFYMSFQVFPYIFQEVYDLSPGQCGLVQLTIGAGCVLTLPVYWVYERLLPRLVNIPSARNKEELFRLPLACLGGPLFVISLFWLGWSSHVDVPFAVPMIAGIPFGMGFMCVFIAILYLTRS</sequence>
<keyword evidence="2" id="KW-0813">Transport</keyword>
<dbReference type="InterPro" id="IPR011701">
    <property type="entry name" value="MFS"/>
</dbReference>
<feature type="transmembrane region" description="Helical" evidence="8">
    <location>
        <begin position="621"/>
        <end position="641"/>
    </location>
</feature>
<evidence type="ECO:0000256" key="1">
    <source>
        <dbReference type="ARBA" id="ARBA00004141"/>
    </source>
</evidence>
<dbReference type="InterPro" id="IPR020846">
    <property type="entry name" value="MFS_dom"/>
</dbReference>
<feature type="transmembrane region" description="Helical" evidence="8">
    <location>
        <begin position="157"/>
        <end position="177"/>
    </location>
</feature>
<organism evidence="10 11">
    <name type="scientific">Penicillium brasilianum</name>
    <dbReference type="NCBI Taxonomy" id="104259"/>
    <lineage>
        <taxon>Eukaryota</taxon>
        <taxon>Fungi</taxon>
        <taxon>Dikarya</taxon>
        <taxon>Ascomycota</taxon>
        <taxon>Pezizomycotina</taxon>
        <taxon>Eurotiomycetes</taxon>
        <taxon>Eurotiomycetidae</taxon>
        <taxon>Eurotiales</taxon>
        <taxon>Aspergillaceae</taxon>
        <taxon>Penicillium</taxon>
    </lineage>
</organism>
<dbReference type="GO" id="GO:0016020">
    <property type="term" value="C:membrane"/>
    <property type="evidence" value="ECO:0007669"/>
    <property type="project" value="UniProtKB-SubCell"/>
</dbReference>
<feature type="transmembrane region" description="Helical" evidence="8">
    <location>
        <begin position="325"/>
        <end position="345"/>
    </location>
</feature>
<feature type="transmembrane region" description="Helical" evidence="8">
    <location>
        <begin position="98"/>
        <end position="120"/>
    </location>
</feature>
<evidence type="ECO:0000256" key="8">
    <source>
        <dbReference type="SAM" id="Phobius"/>
    </source>
</evidence>
<feature type="transmembrane region" description="Helical" evidence="8">
    <location>
        <begin position="437"/>
        <end position="457"/>
    </location>
</feature>
<dbReference type="EMBL" id="LJBN01000188">
    <property type="protein sequence ID" value="OOQ83946.1"/>
    <property type="molecule type" value="Genomic_DNA"/>
</dbReference>
<gene>
    <name evidence="10" type="ORF">PEBR_32585</name>
</gene>
<evidence type="ECO:0000256" key="2">
    <source>
        <dbReference type="ARBA" id="ARBA00022448"/>
    </source>
</evidence>
<keyword evidence="3 8" id="KW-0812">Transmembrane</keyword>
<evidence type="ECO:0000313" key="11">
    <source>
        <dbReference type="Proteomes" id="UP000190744"/>
    </source>
</evidence>
<evidence type="ECO:0000256" key="3">
    <source>
        <dbReference type="ARBA" id="ARBA00022692"/>
    </source>
</evidence>
<feature type="compositionally biased region" description="Polar residues" evidence="7">
    <location>
        <begin position="1"/>
        <end position="13"/>
    </location>
</feature>
<dbReference type="PROSITE" id="PS50850">
    <property type="entry name" value="MFS"/>
    <property type="match status" value="1"/>
</dbReference>
<dbReference type="AlphaFoldDB" id="A0A1S9REY5"/>
<evidence type="ECO:0000259" key="9">
    <source>
        <dbReference type="PROSITE" id="PS50850"/>
    </source>
</evidence>
<feature type="transmembrane region" description="Helical" evidence="8">
    <location>
        <begin position="557"/>
        <end position="578"/>
    </location>
</feature>
<dbReference type="Pfam" id="PF07690">
    <property type="entry name" value="MFS_1"/>
    <property type="match status" value="2"/>
</dbReference>
<keyword evidence="5 8" id="KW-0472">Membrane</keyword>